<dbReference type="EMBL" id="UYYG01001173">
    <property type="protein sequence ID" value="VDN58885.1"/>
    <property type="molecule type" value="Genomic_DNA"/>
</dbReference>
<dbReference type="Pfam" id="PF12937">
    <property type="entry name" value="F-box-like"/>
    <property type="match status" value="1"/>
</dbReference>
<dbReference type="SUPFAM" id="SSF81383">
    <property type="entry name" value="F-box domain"/>
    <property type="match status" value="1"/>
</dbReference>
<gene>
    <name evidence="2" type="ORF">DME_LOCUS8858</name>
</gene>
<dbReference type="CDD" id="cd09917">
    <property type="entry name" value="F-box_SF"/>
    <property type="match status" value="1"/>
</dbReference>
<feature type="domain" description="F-box" evidence="1">
    <location>
        <begin position="113"/>
        <end position="161"/>
    </location>
</feature>
<keyword evidence="4" id="KW-1185">Reference proteome</keyword>
<dbReference type="Proteomes" id="UP000038040">
    <property type="component" value="Unplaced"/>
</dbReference>
<evidence type="ECO:0000259" key="1">
    <source>
        <dbReference type="PROSITE" id="PS50181"/>
    </source>
</evidence>
<dbReference type="WBParaSite" id="DME_0000505901-mRNA-1">
    <property type="protein sequence ID" value="DME_0000505901-mRNA-1"/>
    <property type="gene ID" value="DME_0000505901"/>
</dbReference>
<evidence type="ECO:0000313" key="5">
    <source>
        <dbReference type="WBParaSite" id="DME_0000505901-mRNA-1"/>
    </source>
</evidence>
<sequence length="470" mass="54492">MFFSKLLYKIFIYIITELLNRGSFQKPVKSPDVKDDLHLTNSGNIGTNELNCNRYLNTTMYPSNESGTHHESWIIHIQIWDLMNNFNGPSTSSLINRSNGSAVCGTQSSAIHKAHIVTLPDNVLIEIFSLVSYQDIYRAQRVNKRFLHLLRRNVHRLRRPTVSEISIRMSVIENRTHPIGRLNLSNFRKRKIVSRRLSVALTCKKQNPKKECKCSSPKQRAIELEDHMYQIPENFLTCLDDRFKEVIVEGIVSLYGITLNEKLYSRLTKNWVEISSASSLLITLCRFDISKEQFRHMLIRTSCKKLHIELSHIKDSVLNDYVLEGMCSCEELTATCVSPRYFEGLTDSTLNYWASQKNLPRRIYMQNVFTNITLQGIYTMINAYRLHNPDVKVTSIEYNEFKDRYEWNFGGIRVASNDTYLIRLASIPGMLFEAHNNEYHIVLKMDAFKDKNTQLSRESSFIGFAQLVSS</sequence>
<evidence type="ECO:0000313" key="2">
    <source>
        <dbReference type="EMBL" id="VDN58885.1"/>
    </source>
</evidence>
<reference evidence="5" key="1">
    <citation type="submission" date="2017-02" db="UniProtKB">
        <authorList>
            <consortium name="WormBaseParasite"/>
        </authorList>
    </citation>
    <scope>IDENTIFICATION</scope>
</reference>
<evidence type="ECO:0000313" key="3">
    <source>
        <dbReference type="Proteomes" id="UP000038040"/>
    </source>
</evidence>
<proteinExistence type="predicted"/>
<protein>
    <submittedName>
        <fullName evidence="5">F-box domain-containing protein</fullName>
    </submittedName>
</protein>
<name>A0A0N4UCQ5_DRAME</name>
<dbReference type="Proteomes" id="UP000274756">
    <property type="component" value="Unassembled WGS sequence"/>
</dbReference>
<accession>A0A0N4UCQ5</accession>
<dbReference type="AlphaFoldDB" id="A0A0N4UCQ5"/>
<dbReference type="OrthoDB" id="5787648at2759"/>
<reference evidence="2 4" key="2">
    <citation type="submission" date="2018-11" db="EMBL/GenBank/DDBJ databases">
        <authorList>
            <consortium name="Pathogen Informatics"/>
        </authorList>
    </citation>
    <scope>NUCLEOTIDE SEQUENCE [LARGE SCALE GENOMIC DNA]</scope>
</reference>
<dbReference type="InterPro" id="IPR001810">
    <property type="entry name" value="F-box_dom"/>
</dbReference>
<dbReference type="SMART" id="SM00256">
    <property type="entry name" value="FBOX"/>
    <property type="match status" value="1"/>
</dbReference>
<dbReference type="InterPro" id="IPR036047">
    <property type="entry name" value="F-box-like_dom_sf"/>
</dbReference>
<organism evidence="3 5">
    <name type="scientific">Dracunculus medinensis</name>
    <name type="common">Guinea worm</name>
    <dbReference type="NCBI Taxonomy" id="318479"/>
    <lineage>
        <taxon>Eukaryota</taxon>
        <taxon>Metazoa</taxon>
        <taxon>Ecdysozoa</taxon>
        <taxon>Nematoda</taxon>
        <taxon>Chromadorea</taxon>
        <taxon>Rhabditida</taxon>
        <taxon>Spirurina</taxon>
        <taxon>Dracunculoidea</taxon>
        <taxon>Dracunculidae</taxon>
        <taxon>Dracunculus</taxon>
    </lineage>
</organism>
<dbReference type="Gene3D" id="1.20.1280.50">
    <property type="match status" value="1"/>
</dbReference>
<dbReference type="PROSITE" id="PS50181">
    <property type="entry name" value="FBOX"/>
    <property type="match status" value="1"/>
</dbReference>
<evidence type="ECO:0000313" key="4">
    <source>
        <dbReference type="Proteomes" id="UP000274756"/>
    </source>
</evidence>